<dbReference type="InterPro" id="IPR018846">
    <property type="entry name" value="Beta-prop_RSE1/DDB1/CPSF1_1st"/>
</dbReference>
<evidence type="ECO:0000259" key="5">
    <source>
        <dbReference type="Pfam" id="PF23726"/>
    </source>
</evidence>
<dbReference type="Pfam" id="PF10433">
    <property type="entry name" value="Beta-prop_RSE1_1st"/>
    <property type="match status" value="1"/>
</dbReference>
<feature type="domain" description="RSE1/DDB1/CPSF1 C-terminal" evidence="3">
    <location>
        <begin position="1060"/>
        <end position="1380"/>
    </location>
</feature>
<gene>
    <name evidence="6" type="ORF">Clacol_004930</name>
</gene>
<accession>A0AAV5AC26</accession>
<dbReference type="Pfam" id="PF03178">
    <property type="entry name" value="CPSF_A"/>
    <property type="match status" value="1"/>
</dbReference>
<protein>
    <recommendedName>
        <fullName evidence="8">DNA damage-binding protein 1</fullName>
    </recommendedName>
</protein>
<comment type="subcellular location">
    <subcellularLocation>
        <location evidence="1">Nucleus</location>
    </subcellularLocation>
</comment>
<evidence type="ECO:0000259" key="4">
    <source>
        <dbReference type="Pfam" id="PF10433"/>
    </source>
</evidence>
<dbReference type="GO" id="GO:0005634">
    <property type="term" value="C:nucleus"/>
    <property type="evidence" value="ECO:0007669"/>
    <property type="project" value="UniProtKB-SubCell"/>
</dbReference>
<dbReference type="InterPro" id="IPR050358">
    <property type="entry name" value="RSE1/DDB1/CFT1"/>
</dbReference>
<feature type="domain" description="RSE1/DDB1/CPSF1 second beta-propeller" evidence="5">
    <location>
        <begin position="634"/>
        <end position="963"/>
    </location>
</feature>
<keyword evidence="7" id="KW-1185">Reference proteome</keyword>
<evidence type="ECO:0000256" key="2">
    <source>
        <dbReference type="ARBA" id="ARBA00023242"/>
    </source>
</evidence>
<dbReference type="InterPro" id="IPR004871">
    <property type="entry name" value="RSE1/DDB1/CPSF1_C"/>
</dbReference>
<organism evidence="6 7">
    <name type="scientific">Clathrus columnatus</name>
    <dbReference type="NCBI Taxonomy" id="1419009"/>
    <lineage>
        <taxon>Eukaryota</taxon>
        <taxon>Fungi</taxon>
        <taxon>Dikarya</taxon>
        <taxon>Basidiomycota</taxon>
        <taxon>Agaricomycotina</taxon>
        <taxon>Agaricomycetes</taxon>
        <taxon>Phallomycetidae</taxon>
        <taxon>Phallales</taxon>
        <taxon>Clathraceae</taxon>
        <taxon>Clathrus</taxon>
    </lineage>
</organism>
<dbReference type="PANTHER" id="PTHR10644">
    <property type="entry name" value="DNA REPAIR/RNA PROCESSING CPSF FAMILY"/>
    <property type="match status" value="1"/>
</dbReference>
<dbReference type="InterPro" id="IPR058543">
    <property type="entry name" value="Beta-prop_RSE1/DDB1/CPSF1_2nd"/>
</dbReference>
<reference evidence="6" key="1">
    <citation type="submission" date="2021-10" db="EMBL/GenBank/DDBJ databases">
        <title>De novo Genome Assembly of Clathrus columnatus (Basidiomycota, Fungi) Using Illumina and Nanopore Sequence Data.</title>
        <authorList>
            <person name="Ogiso-Tanaka E."/>
            <person name="Itagaki H."/>
            <person name="Hosoya T."/>
            <person name="Hosaka K."/>
        </authorList>
    </citation>
    <scope>NUCLEOTIDE SEQUENCE</scope>
    <source>
        <strain evidence="6">MO-923</strain>
    </source>
</reference>
<dbReference type="EMBL" id="BPWL01000005">
    <property type="protein sequence ID" value="GJJ10703.1"/>
    <property type="molecule type" value="Genomic_DNA"/>
</dbReference>
<feature type="domain" description="RSE1/DDB1/CPSF1 first beta-propeller" evidence="4">
    <location>
        <begin position="112"/>
        <end position="455"/>
    </location>
</feature>
<name>A0AAV5AC26_9AGAM</name>
<keyword evidence="2" id="KW-0539">Nucleus</keyword>
<dbReference type="Pfam" id="PF23726">
    <property type="entry name" value="Beta-prop_RSE1_2nd"/>
    <property type="match status" value="1"/>
</dbReference>
<evidence type="ECO:0000256" key="1">
    <source>
        <dbReference type="ARBA" id="ARBA00004123"/>
    </source>
</evidence>
<comment type="caution">
    <text evidence="6">The sequence shown here is derived from an EMBL/GenBank/DDBJ whole genome shotgun (WGS) entry which is preliminary data.</text>
</comment>
<dbReference type="GO" id="GO:0003676">
    <property type="term" value="F:nucleic acid binding"/>
    <property type="evidence" value="ECO:0007669"/>
    <property type="project" value="InterPro"/>
</dbReference>
<sequence>MQGLRRELLPPSGAEYATSLNLIPNTSPGGSSGKKVLRNLVVARSSLLRIYEIREEPAPLPTSVENVGTGGRKGTEAVEGEVEMDQQGEGFVNVGFVKSTAQNQNIVQSTVTRMYLVRSHRLHGVVIGLDRVRTLATAEDGLDRLVVSFKDAKIAILEWSDAIYDLTTLSLHTYERAPQLLTLNAASHRAQLRLDPDSRCAVLSLPRDSLAVLPFYQSLVDLDVGEQDQVLGRSELHTTTTFIIDLPEIDEKIHNIIDFVFLPGFNNPTIAVLCEYQQTWTGRLKEFRDTTSLFVITLDLNTRMYPIIFQVHNLPYDCLAVYSCPASYGGVLIVAANSILHVEHTGKVAAVPVNGWAVRITDVKMIEDENTLTRDITLEGSKLLFIDDHNIFLFTIQGLVYPIEITVEGRTVTNILISPSVAQLTIPSIVVDIGSDHIFVGSIAGPSSLLKTLRISEELKDGVGSKVIASAETADADMDVDDDIYGEKVIASNDALNGTTNGIDTRTVLRLTLRDSLREYGPINAMAFGLARNGERYVPELVACTGSEYLGGFTLFQRDLPTKLKRKVHAIGGSRGVWSLSVRPGSKSAGLHAARSALHDDDSIIVSTDATPSPGLSRMASRSPKSDLVIFGRATVTTIGAASFFQRTAILQVTTNALRVLETDGTERQVIKDMDGNMTRPKIRACGISDPFILILREDDTLGLFVGEAERGKIRRKDMSAMGEKSSRYLAASFCTDQANLLKLGYNPTSVQSKNKGKGQTTTLEAATDANRGTQWLVLCRPQGIMEIWSLPKLGLVFSTTFIAPLQAVLTDTMDPAGKSIPEDPPRKPEPFDIDQAVIAPIGESDPSLHLVIYLRCAQLAIYKIHATSVPIEFPSHRESSLLIQCTKILSKSLDSFDEAEQAASHESKRIQRRLIPFKTQTNSLRSLDGVFFTGDRPHWIIGTNRGGIVLFPSGHPVVHAFTTCSIWGSKNDFLLYTDEGPCLIEWIPNVCLDSPIPFRSVPRGRPYTSIKYDASTGLIVAAASIKSKFVLFDDDGNPIWMPDVFVKEMNLTEPKMETSTLELISPEDWITLDGFEFPSNEFVNAVEIVELETLSTSTDLKEFIAVATTVFRGEDLAVKGAAYIFEIIEVVPDPSSKRCYRLRLLCRDDAKGAVTAICGINGYLVSSLGQKVFVRAFELDERLVGVAFLDVGVYVTSIKTMKNILIIGDAMKGVWFVAFQEDPFKLTVLGKYGQQNCITQVDFFFRDEELSIIAGDEDGIVRLLEYDPLNVESQGGSKLILRTEFHGQSEYRASLTTISRSKSDQPLSRLLMASIDGSLHVLLPVEEAVYKRLQLLQGQLTRNVQHIAGLNPRAFRLVRNEYTSRPLNRGILDDGLLDIFDDLPVSKQVEMTRQIASERSIIVRDLITNAGSW</sequence>
<dbReference type="Proteomes" id="UP001050691">
    <property type="component" value="Unassembled WGS sequence"/>
</dbReference>
<evidence type="ECO:0000313" key="6">
    <source>
        <dbReference type="EMBL" id="GJJ10703.1"/>
    </source>
</evidence>
<evidence type="ECO:0000259" key="3">
    <source>
        <dbReference type="Pfam" id="PF03178"/>
    </source>
</evidence>
<evidence type="ECO:0008006" key="8">
    <source>
        <dbReference type="Google" id="ProtNLM"/>
    </source>
</evidence>
<evidence type="ECO:0000313" key="7">
    <source>
        <dbReference type="Proteomes" id="UP001050691"/>
    </source>
</evidence>
<proteinExistence type="predicted"/>
<dbReference type="InterPro" id="IPR015943">
    <property type="entry name" value="WD40/YVTN_repeat-like_dom_sf"/>
</dbReference>
<dbReference type="Gene3D" id="2.130.10.10">
    <property type="entry name" value="YVTN repeat-like/Quinoprotein amine dehydrogenase"/>
    <property type="match status" value="2"/>
</dbReference>